<reference evidence="1" key="1">
    <citation type="journal article" date="2009" name="PLoS Genet.">
        <title>Sequencing, mapping, and analysis of 27,455 maize full-length cDNAs.</title>
        <authorList>
            <person name="Soderlund C."/>
            <person name="Descour A."/>
            <person name="Kudrna D."/>
            <person name="Bomhoff M."/>
            <person name="Boyd L."/>
            <person name="Currie J."/>
            <person name="Angelova A."/>
            <person name="Collura K."/>
            <person name="Wissotski M."/>
            <person name="Ashley E."/>
            <person name="Morrow D."/>
            <person name="Fernandes J."/>
            <person name="Walbot V."/>
            <person name="Yu Y."/>
        </authorList>
    </citation>
    <scope>NUCLEOTIDE SEQUENCE</scope>
    <source>
        <strain evidence="1">B73</strain>
    </source>
</reference>
<name>B8A1B6_MAIZE</name>
<dbReference type="OrthoDB" id="988614at2759"/>
<dbReference type="AlphaFoldDB" id="B8A1B6"/>
<proteinExistence type="evidence at transcript level"/>
<dbReference type="GeneID" id="100272368"/>
<sequence length="37" mass="4599">MRTSLLRPKLRCLRWRMTPAKARWRRSTKLRITVVYP</sequence>
<accession>B8A1B6</accession>
<dbReference type="RefSeq" id="NP_001296963.1">
    <property type="nucleotide sequence ID" value="NM_001310034.1"/>
</dbReference>
<dbReference type="KEGG" id="zma:100272368"/>
<organism evidence="1">
    <name type="scientific">Zea mays</name>
    <name type="common">Maize</name>
    <dbReference type="NCBI Taxonomy" id="4577"/>
    <lineage>
        <taxon>Eukaryota</taxon>
        <taxon>Viridiplantae</taxon>
        <taxon>Streptophyta</taxon>
        <taxon>Embryophyta</taxon>
        <taxon>Tracheophyta</taxon>
        <taxon>Spermatophyta</taxon>
        <taxon>Magnoliopsida</taxon>
        <taxon>Liliopsida</taxon>
        <taxon>Poales</taxon>
        <taxon>Poaceae</taxon>
        <taxon>PACMAD clade</taxon>
        <taxon>Panicoideae</taxon>
        <taxon>Andropogonodae</taxon>
        <taxon>Andropogoneae</taxon>
        <taxon>Tripsacinae</taxon>
        <taxon>Zea</taxon>
    </lineage>
</organism>
<evidence type="ECO:0000313" key="1">
    <source>
        <dbReference type="EMBL" id="ACL53965.1"/>
    </source>
</evidence>
<protein>
    <submittedName>
        <fullName evidence="1">Uncharacterized protein</fullName>
    </submittedName>
</protein>
<dbReference type="EMBL" id="BT055358">
    <property type="protein sequence ID" value="ACL53965.1"/>
    <property type="molecule type" value="mRNA"/>
</dbReference>